<dbReference type="EMBL" id="CP067977">
    <property type="protein sequence ID" value="QQQ19999.1"/>
    <property type="molecule type" value="Genomic_DNA"/>
</dbReference>
<evidence type="ECO:0000313" key="1">
    <source>
        <dbReference type="EMBL" id="QQQ19999.1"/>
    </source>
</evidence>
<proteinExistence type="predicted"/>
<reference evidence="1 2" key="1">
    <citation type="submission" date="2021-01" db="EMBL/GenBank/DDBJ databases">
        <title>Brevundimonas vitis sp. nov., an bacterium isolated from grape (Vitis vinifera).</title>
        <authorList>
            <person name="Jiang L."/>
            <person name="Lee J."/>
        </authorList>
    </citation>
    <scope>NUCLEOTIDE SEQUENCE [LARGE SCALE GENOMIC DNA]</scope>
    <source>
        <strain evidence="1 2">GRTSA-9</strain>
    </source>
</reference>
<accession>A0ABX7BQY0</accession>
<name>A0ABX7BQY0_9CAUL</name>
<keyword evidence="2" id="KW-1185">Reference proteome</keyword>
<dbReference type="Proteomes" id="UP000595448">
    <property type="component" value="Chromosome"/>
</dbReference>
<evidence type="ECO:0000313" key="2">
    <source>
        <dbReference type="Proteomes" id="UP000595448"/>
    </source>
</evidence>
<dbReference type="InterPro" id="IPR019285">
    <property type="entry name" value="DUF2336"/>
</dbReference>
<gene>
    <name evidence="1" type="ORF">JIP62_04025</name>
</gene>
<organism evidence="1 2">
    <name type="scientific">Brevundimonas vitisensis</name>
    <dbReference type="NCBI Taxonomy" id="2800818"/>
    <lineage>
        <taxon>Bacteria</taxon>
        <taxon>Pseudomonadati</taxon>
        <taxon>Pseudomonadota</taxon>
        <taxon>Alphaproteobacteria</taxon>
        <taxon>Caulobacterales</taxon>
        <taxon>Caulobacteraceae</taxon>
        <taxon>Brevundimonas</taxon>
    </lineage>
</organism>
<sequence>MGITALCDAQPPSGELSPVLGEIFLLLARQAERDVRRILSERLAHAEWAPKALVNVLALDEIEIARPIIAASPLLQDEDLLAILVQATIEHQIEVARRPRLSGRVADAIIDRAEPATLTALASNRTAEISGEGLRRMVDHSRRIAALRAPLTRHPRLSDVQARQLYQWVGAALRQSIAERFSIDEQALQAEIDKAVDGAWRNAQPSAVVAPDPDREEMERRLIDKMQAAGQLKAGFLIRAIRESRLSLFAQAMATLGGYSLGQVREALAAKTPESLYYACASVGIDRAAFPALLDDIRRLNGGPPGDAGAAVWLRGDISPISAARAFRALVQADIPGTV</sequence>
<protein>
    <submittedName>
        <fullName evidence="1">DUF2336 domain-containing protein</fullName>
    </submittedName>
</protein>
<dbReference type="Pfam" id="PF10098">
    <property type="entry name" value="DUF2336"/>
    <property type="match status" value="1"/>
</dbReference>